<name>A0A5J5LQS2_MICAE</name>
<protein>
    <recommendedName>
        <fullName evidence="1">SURP motif domain-containing protein</fullName>
    </recommendedName>
</protein>
<evidence type="ECO:0000313" key="3">
    <source>
        <dbReference type="Proteomes" id="UP000325636"/>
    </source>
</evidence>
<dbReference type="Proteomes" id="UP000325636">
    <property type="component" value="Unassembled WGS sequence"/>
</dbReference>
<comment type="caution">
    <text evidence="2">The sequence shown here is derived from an EMBL/GenBank/DDBJ whole genome shotgun (WGS) entry which is preliminary data.</text>
</comment>
<proteinExistence type="predicted"/>
<gene>
    <name evidence="2" type="ORF">EZJ55_04820</name>
</gene>
<accession>A0A5J5LQS2</accession>
<dbReference type="GO" id="GO:0006396">
    <property type="term" value="P:RNA processing"/>
    <property type="evidence" value="ECO:0007669"/>
    <property type="project" value="InterPro"/>
</dbReference>
<dbReference type="GO" id="GO:0003723">
    <property type="term" value="F:RNA binding"/>
    <property type="evidence" value="ECO:0007669"/>
    <property type="project" value="InterPro"/>
</dbReference>
<feature type="domain" description="SURP motif" evidence="1">
    <location>
        <begin position="295"/>
        <end position="337"/>
    </location>
</feature>
<evidence type="ECO:0000259" key="1">
    <source>
        <dbReference type="PROSITE" id="PS50128"/>
    </source>
</evidence>
<dbReference type="EMBL" id="SRLN01000012">
    <property type="protein sequence ID" value="KAB0240023.1"/>
    <property type="molecule type" value="Genomic_DNA"/>
</dbReference>
<dbReference type="AlphaFoldDB" id="A0A5J5LQS2"/>
<sequence length="339" mass="40115">MACKENHLTDRKITKRTPINKDNSKKISDSFSSDNYLKKELMELFWLKNIEIFKLLRYRQVLPTKGSSPLPMPHSDENCYKIVIVKDCDQSFFRKVDECLTKIVENLYESKVFFESISWQSAKTNDKINKEIKDIAGNITILFEERSWHQVYNAIDHAIFAIKNFVELNSQDTTYIDLKTIAFLREKAENLYRDFRILDSNWNSLKIIIAKYCSYSERDLFYLEEDFLKVFSEKLETFGDKLEDYIDFFDIETLQDIQVIMSDIIDQSRKKNIDFSTPTDSKNSLRVRIRNAAGFIDRLIDFVVEESESEDQEILEVIANHSNFTFLKEENTKEEYVQN</sequence>
<reference evidence="3" key="1">
    <citation type="submission" date="2019-04" db="EMBL/GenBank/DDBJ databases">
        <title>Microviridin 1777: A Toxic Chymotrypsin Inhibitor Discovered by a Metabologenomic Approach.</title>
        <authorList>
            <person name="Sieber S."/>
            <person name="Grendelmeier S.M."/>
            <person name="Harris L.A."/>
            <person name="Mitchell D.A."/>
            <person name="Gademann K."/>
        </authorList>
    </citation>
    <scope>NUCLEOTIDE SEQUENCE [LARGE SCALE GENOMIC DNA]</scope>
    <source>
        <strain evidence="3">EAWAG127a</strain>
    </source>
</reference>
<dbReference type="InterPro" id="IPR000061">
    <property type="entry name" value="Surp"/>
</dbReference>
<evidence type="ECO:0000313" key="2">
    <source>
        <dbReference type="EMBL" id="KAB0240023.1"/>
    </source>
</evidence>
<dbReference type="RefSeq" id="WP_150975575.1">
    <property type="nucleotide sequence ID" value="NZ_SRLN01000012.1"/>
</dbReference>
<dbReference type="PROSITE" id="PS50128">
    <property type="entry name" value="SURP"/>
    <property type="match status" value="1"/>
</dbReference>
<organism evidence="2 3">
    <name type="scientific">Microcystis aeruginosa EAWAG127a</name>
    <dbReference type="NCBI Taxonomy" id="2529855"/>
    <lineage>
        <taxon>Bacteria</taxon>
        <taxon>Bacillati</taxon>
        <taxon>Cyanobacteriota</taxon>
        <taxon>Cyanophyceae</taxon>
        <taxon>Oscillatoriophycideae</taxon>
        <taxon>Chroococcales</taxon>
        <taxon>Microcystaceae</taxon>
        <taxon>Microcystis</taxon>
    </lineage>
</organism>